<dbReference type="InterPro" id="IPR023696">
    <property type="entry name" value="Ureohydrolase_dom_sf"/>
</dbReference>
<evidence type="ECO:0000313" key="5">
    <source>
        <dbReference type="EMBL" id="MDB0521708.1"/>
    </source>
</evidence>
<evidence type="ECO:0000313" key="6">
    <source>
        <dbReference type="Proteomes" id="UP001143674"/>
    </source>
</evidence>
<dbReference type="PANTHER" id="PTHR43782:SF3">
    <property type="entry name" value="ARGINASE"/>
    <property type="match status" value="1"/>
</dbReference>
<dbReference type="GO" id="GO:0030145">
    <property type="term" value="F:manganese ion binding"/>
    <property type="evidence" value="ECO:0007669"/>
    <property type="project" value="TreeGrafter"/>
</dbReference>
<keyword evidence="2" id="KW-0378">Hydrolase</keyword>
<keyword evidence="1" id="KW-0479">Metal-binding</keyword>
<comment type="caution">
    <text evidence="5">The sequence shown here is derived from an EMBL/GenBank/DDBJ whole genome shotgun (WGS) entry which is preliminary data.</text>
</comment>
<gene>
    <name evidence="5" type="ORF">LBW55_08780</name>
</gene>
<dbReference type="AlphaFoldDB" id="A0AAE3NG07"/>
<protein>
    <submittedName>
        <fullName evidence="5">Arginase family protein</fullName>
    </submittedName>
</protein>
<dbReference type="SUPFAM" id="SSF52768">
    <property type="entry name" value="Arginase/deacetylase"/>
    <property type="match status" value="1"/>
</dbReference>
<name>A0AAE3NG07_RALSL</name>
<comment type="similarity">
    <text evidence="4">Belongs to the arginase family.</text>
</comment>
<dbReference type="Pfam" id="PF00491">
    <property type="entry name" value="Arginase"/>
    <property type="match status" value="1"/>
</dbReference>
<organism evidence="5 6">
    <name type="scientific">Ralstonia solanacearum</name>
    <name type="common">Pseudomonas solanacearum</name>
    <dbReference type="NCBI Taxonomy" id="305"/>
    <lineage>
        <taxon>Bacteria</taxon>
        <taxon>Pseudomonadati</taxon>
        <taxon>Pseudomonadota</taxon>
        <taxon>Betaproteobacteria</taxon>
        <taxon>Burkholderiales</taxon>
        <taxon>Burkholderiaceae</taxon>
        <taxon>Ralstonia</taxon>
        <taxon>Ralstonia solanacearum species complex</taxon>
    </lineage>
</organism>
<evidence type="ECO:0000256" key="2">
    <source>
        <dbReference type="ARBA" id="ARBA00022801"/>
    </source>
</evidence>
<dbReference type="GO" id="GO:0005829">
    <property type="term" value="C:cytosol"/>
    <property type="evidence" value="ECO:0007669"/>
    <property type="project" value="TreeGrafter"/>
</dbReference>
<evidence type="ECO:0000256" key="1">
    <source>
        <dbReference type="ARBA" id="ARBA00022723"/>
    </source>
</evidence>
<dbReference type="PANTHER" id="PTHR43782">
    <property type="entry name" value="ARGINASE"/>
    <property type="match status" value="1"/>
</dbReference>
<dbReference type="InterPro" id="IPR006035">
    <property type="entry name" value="Ureohydrolase"/>
</dbReference>
<proteinExistence type="inferred from homology"/>
<accession>A0AAE3NG07</accession>
<dbReference type="Gene3D" id="3.40.800.10">
    <property type="entry name" value="Ureohydrolase domain"/>
    <property type="match status" value="1"/>
</dbReference>
<dbReference type="RefSeq" id="WP_184852256.1">
    <property type="nucleotide sequence ID" value="NZ_JABZEH010000002.1"/>
</dbReference>
<reference evidence="5" key="1">
    <citation type="submission" date="2021-09" db="EMBL/GenBank/DDBJ databases">
        <title>Genomic analysis of Ralstonia spp.</title>
        <authorList>
            <person name="Aburjaile F."/>
            <person name="Ariute J.C."/>
            <person name="Pais A.K.L."/>
            <person name="Albuquerque G.M.R."/>
            <person name="Silva A.M.F."/>
            <person name="Brenig B."/>
            <person name="Azevedo V."/>
            <person name="Matiuzzi M."/>
            <person name="Ramos R."/>
            <person name="Goes-Neto A."/>
            <person name="Soares S."/>
            <person name="Iseppon A.M.B."/>
            <person name="Souza E."/>
            <person name="Gama M."/>
        </authorList>
    </citation>
    <scope>NUCLEOTIDE SEQUENCE</scope>
    <source>
        <strain evidence="5">B4</strain>
    </source>
</reference>
<dbReference type="PROSITE" id="PS51409">
    <property type="entry name" value="ARGINASE_2"/>
    <property type="match status" value="1"/>
</dbReference>
<keyword evidence="3" id="KW-0464">Manganese</keyword>
<dbReference type="EMBL" id="JAIVEX010000004">
    <property type="protein sequence ID" value="MDB0521708.1"/>
    <property type="molecule type" value="Genomic_DNA"/>
</dbReference>
<dbReference type="Proteomes" id="UP001143674">
    <property type="component" value="Unassembled WGS sequence"/>
</dbReference>
<evidence type="ECO:0000256" key="4">
    <source>
        <dbReference type="PROSITE-ProRule" id="PRU00742"/>
    </source>
</evidence>
<dbReference type="GO" id="GO:0004053">
    <property type="term" value="F:arginase activity"/>
    <property type="evidence" value="ECO:0007669"/>
    <property type="project" value="TreeGrafter"/>
</dbReference>
<evidence type="ECO:0000256" key="3">
    <source>
        <dbReference type="ARBA" id="ARBA00023211"/>
    </source>
</evidence>
<sequence>MSRTHSDSTLRLLMPQWQGGNNPPYHFGAQLLAWLAPPAHGPVETVEVEPPGIAALPLEDGIVGRSALLAQLGSARACIERHRPDRIVVLGGDCLVDLAPFAYLNERYDGELAVLWIDAHPDVMSPRDFRHAHAMVLGNLLGEGDPDFVAAVRRPLKPAHVMYAGLKETLPVEDAFIRRLGLRHAGPDALAEDSRPVLQWLRETGARRVAIHFDLDVLDPAQFRSLLFANPAAPAGAFDGIAQGAMSIDQIVRLIQDVARVADVVGLGIAEHLPWDALAMKRMLERLPLIGTPRGAAS</sequence>
<dbReference type="CDD" id="cd09999">
    <property type="entry name" value="Arginase-like_1"/>
    <property type="match status" value="1"/>
</dbReference>